<protein>
    <submittedName>
        <fullName evidence="2">Uncharacterized protein</fullName>
    </submittedName>
</protein>
<feature type="signal peptide" evidence="1">
    <location>
        <begin position="1"/>
        <end position="18"/>
    </location>
</feature>
<organism evidence="2 3">
    <name type="scientific">Fragariocoptes setiger</name>
    <dbReference type="NCBI Taxonomy" id="1670756"/>
    <lineage>
        <taxon>Eukaryota</taxon>
        <taxon>Metazoa</taxon>
        <taxon>Ecdysozoa</taxon>
        <taxon>Arthropoda</taxon>
        <taxon>Chelicerata</taxon>
        <taxon>Arachnida</taxon>
        <taxon>Acari</taxon>
        <taxon>Acariformes</taxon>
        <taxon>Trombidiformes</taxon>
        <taxon>Prostigmata</taxon>
        <taxon>Eupodina</taxon>
        <taxon>Eriophyoidea</taxon>
        <taxon>Phytoptidae</taxon>
        <taxon>Fragariocoptes</taxon>
    </lineage>
</organism>
<proteinExistence type="predicted"/>
<dbReference type="EMBL" id="JAIFTH010000116">
    <property type="protein sequence ID" value="KAG9510593.1"/>
    <property type="molecule type" value="Genomic_DNA"/>
</dbReference>
<feature type="chain" id="PRO_5047401910" evidence="1">
    <location>
        <begin position="19"/>
        <end position="80"/>
    </location>
</feature>
<keyword evidence="3" id="KW-1185">Reference proteome</keyword>
<evidence type="ECO:0000313" key="3">
    <source>
        <dbReference type="Proteomes" id="UP000825002"/>
    </source>
</evidence>
<reference evidence="2 3" key="1">
    <citation type="submission" date="2020-10" db="EMBL/GenBank/DDBJ databases">
        <authorList>
            <person name="Klimov P.B."/>
            <person name="Dyachkov S.M."/>
            <person name="Chetverikov P.E."/>
        </authorList>
    </citation>
    <scope>NUCLEOTIDE SEQUENCE [LARGE SCALE GENOMIC DNA]</scope>
    <source>
        <strain evidence="2">BMOC 18-1129-001#AD2665</strain>
        <tissue evidence="2">Entire mites</tissue>
    </source>
</reference>
<evidence type="ECO:0000256" key="1">
    <source>
        <dbReference type="SAM" id="SignalP"/>
    </source>
</evidence>
<sequence>MKFIQLFSIFVLVALVIAAFVPHETEAGKKKMLKKAALAALLLKGGKKILLPLPIPIPIPILKQTQPVYYPSYPSYGGHY</sequence>
<evidence type="ECO:0000313" key="2">
    <source>
        <dbReference type="EMBL" id="KAG9510593.1"/>
    </source>
</evidence>
<gene>
    <name evidence="2" type="ORF">GZH46_00859</name>
</gene>
<keyword evidence="1" id="KW-0732">Signal</keyword>
<name>A0ABQ7SB24_9ACAR</name>
<dbReference type="Proteomes" id="UP000825002">
    <property type="component" value="Unassembled WGS sequence"/>
</dbReference>
<comment type="caution">
    <text evidence="2">The sequence shown here is derived from an EMBL/GenBank/DDBJ whole genome shotgun (WGS) entry which is preliminary data.</text>
</comment>
<accession>A0ABQ7SB24</accession>